<sequence length="128" mass="15011">MYRNLVNVAKDVVNLANKKELIERERRTYKVVLGDNLEVPDEIKVFSNQIIELLMNLHLEEILALQTIMYLGRDKNIEQKSPDEIFFARFDVVKSLSQDSKETEVFYMIDKPLGEYLTEGYRILGIKL</sequence>
<dbReference type="AlphaFoldDB" id="A0A1X1G4M1"/>
<protein>
    <recommendedName>
        <fullName evidence="3">DUF3775 domain-containing protein</fullName>
    </recommendedName>
</protein>
<proteinExistence type="predicted"/>
<reference evidence="1 2" key="1">
    <citation type="journal article" date="2016" name="Eur. J. Clin. Microbiol. Infect. Dis.">
        <title>Whole genome sequencing as a tool for phylogenetic analysis of clinical strains of Mitis group streptococci.</title>
        <authorList>
            <person name="Rasmussen L.H."/>
            <person name="Dargis R."/>
            <person name="Hojholt K."/>
            <person name="Christensen J.J."/>
            <person name="Skovgaard O."/>
            <person name="Justesen U.S."/>
            <person name="Rosenvinge F.S."/>
            <person name="Moser C."/>
            <person name="Lukjancenko O."/>
            <person name="Rasmussen S."/>
            <person name="Nielsen X.C."/>
        </authorList>
    </citation>
    <scope>NUCLEOTIDE SEQUENCE [LARGE SCALE GENOMIC DNA]</scope>
    <source>
        <strain evidence="1 2">B_003802_10</strain>
    </source>
</reference>
<gene>
    <name evidence="1" type="ORF">B7727_08450</name>
</gene>
<dbReference type="RefSeq" id="WP_084921292.1">
    <property type="nucleotide sequence ID" value="NZ_NCUE01000019.1"/>
</dbReference>
<dbReference type="Proteomes" id="UP000193958">
    <property type="component" value="Unassembled WGS sequence"/>
</dbReference>
<evidence type="ECO:0000313" key="1">
    <source>
        <dbReference type="EMBL" id="ORO41848.1"/>
    </source>
</evidence>
<organism evidence="1 2">
    <name type="scientific">Streptococcus oralis subsp. tigurinus</name>
    <dbReference type="NCBI Taxonomy" id="1077464"/>
    <lineage>
        <taxon>Bacteria</taxon>
        <taxon>Bacillati</taxon>
        <taxon>Bacillota</taxon>
        <taxon>Bacilli</taxon>
        <taxon>Lactobacillales</taxon>
        <taxon>Streptococcaceae</taxon>
        <taxon>Streptococcus</taxon>
    </lineage>
</organism>
<comment type="caution">
    <text evidence="1">The sequence shown here is derived from an EMBL/GenBank/DDBJ whole genome shotgun (WGS) entry which is preliminary data.</text>
</comment>
<accession>A0A1X1G4M1</accession>
<evidence type="ECO:0008006" key="3">
    <source>
        <dbReference type="Google" id="ProtNLM"/>
    </source>
</evidence>
<evidence type="ECO:0000313" key="2">
    <source>
        <dbReference type="Proteomes" id="UP000193958"/>
    </source>
</evidence>
<dbReference type="EMBL" id="NCUE01000019">
    <property type="protein sequence ID" value="ORO41848.1"/>
    <property type="molecule type" value="Genomic_DNA"/>
</dbReference>
<name>A0A1X1G4M1_STROR</name>